<dbReference type="PANTHER" id="PTHR34383:SF3">
    <property type="entry name" value="POLYPHOSPHATE:AMP PHOSPHOTRANSFERASE"/>
    <property type="match status" value="1"/>
</dbReference>
<dbReference type="Pfam" id="PF03976">
    <property type="entry name" value="PPK2"/>
    <property type="match status" value="1"/>
</dbReference>
<dbReference type="Gene3D" id="3.40.50.300">
    <property type="entry name" value="P-loop containing nucleotide triphosphate hydrolases"/>
    <property type="match status" value="1"/>
</dbReference>
<keyword evidence="2" id="KW-0418">Kinase</keyword>
<dbReference type="GO" id="GO:0008976">
    <property type="term" value="F:polyphosphate kinase activity"/>
    <property type="evidence" value="ECO:0007669"/>
    <property type="project" value="InterPro"/>
</dbReference>
<gene>
    <name evidence="4" type="ORF">CLV30_12463</name>
</gene>
<dbReference type="SUPFAM" id="SSF52540">
    <property type="entry name" value="P-loop containing nucleoside triphosphate hydrolases"/>
    <property type="match status" value="1"/>
</dbReference>
<dbReference type="EMBL" id="PYGE01000024">
    <property type="protein sequence ID" value="PSK96975.1"/>
    <property type="molecule type" value="Genomic_DNA"/>
</dbReference>
<protein>
    <submittedName>
        <fullName evidence="4">PPK2 family polyphosphate:nucleotide phosphotransferase</fullName>
    </submittedName>
</protein>
<keyword evidence="5" id="KW-1185">Reference proteome</keyword>
<feature type="domain" description="Polyphosphate kinase-2-related" evidence="3">
    <location>
        <begin position="42"/>
        <end position="268"/>
    </location>
</feature>
<organism evidence="4 5">
    <name type="scientific">Haloactinopolyspora alba</name>
    <dbReference type="NCBI Taxonomy" id="648780"/>
    <lineage>
        <taxon>Bacteria</taxon>
        <taxon>Bacillati</taxon>
        <taxon>Actinomycetota</taxon>
        <taxon>Actinomycetes</taxon>
        <taxon>Jiangellales</taxon>
        <taxon>Jiangellaceae</taxon>
        <taxon>Haloactinopolyspora</taxon>
    </lineage>
</organism>
<dbReference type="InterPro" id="IPR022300">
    <property type="entry name" value="PPK2-rel_1"/>
</dbReference>
<dbReference type="PIRSF" id="PIRSF028756">
    <property type="entry name" value="PPK2_prd"/>
    <property type="match status" value="1"/>
</dbReference>
<dbReference type="InterPro" id="IPR022488">
    <property type="entry name" value="PPK2-related"/>
</dbReference>
<proteinExistence type="predicted"/>
<dbReference type="InterPro" id="IPR027417">
    <property type="entry name" value="P-loop_NTPase"/>
</dbReference>
<evidence type="ECO:0000259" key="3">
    <source>
        <dbReference type="Pfam" id="PF03976"/>
    </source>
</evidence>
<dbReference type="Proteomes" id="UP000243528">
    <property type="component" value="Unassembled WGS sequence"/>
</dbReference>
<keyword evidence="1 4" id="KW-0808">Transferase</keyword>
<dbReference type="InterPro" id="IPR016898">
    <property type="entry name" value="Polyphosphate_phosphotransfera"/>
</dbReference>
<evidence type="ECO:0000256" key="2">
    <source>
        <dbReference type="ARBA" id="ARBA00022777"/>
    </source>
</evidence>
<comment type="caution">
    <text evidence="4">The sequence shown here is derived from an EMBL/GenBank/DDBJ whole genome shotgun (WGS) entry which is preliminary data.</text>
</comment>
<evidence type="ECO:0000313" key="4">
    <source>
        <dbReference type="EMBL" id="PSK96975.1"/>
    </source>
</evidence>
<reference evidence="4 5" key="1">
    <citation type="submission" date="2018-03" db="EMBL/GenBank/DDBJ databases">
        <title>Genomic Encyclopedia of Archaeal and Bacterial Type Strains, Phase II (KMG-II): from individual species to whole genera.</title>
        <authorList>
            <person name="Goeker M."/>
        </authorList>
    </citation>
    <scope>NUCLEOTIDE SEQUENCE [LARGE SCALE GENOMIC DNA]</scope>
    <source>
        <strain evidence="4 5">DSM 45211</strain>
    </source>
</reference>
<evidence type="ECO:0000256" key="1">
    <source>
        <dbReference type="ARBA" id="ARBA00022679"/>
    </source>
</evidence>
<name>A0A2P8DIC3_9ACTN</name>
<dbReference type="NCBIfam" id="TIGR03709">
    <property type="entry name" value="PPK2_rel_1"/>
    <property type="match status" value="1"/>
</dbReference>
<accession>A0A2P8DIC3</accession>
<dbReference type="AlphaFoldDB" id="A0A2P8DIC3"/>
<dbReference type="GO" id="GO:0006797">
    <property type="term" value="P:polyphosphate metabolic process"/>
    <property type="evidence" value="ECO:0007669"/>
    <property type="project" value="InterPro"/>
</dbReference>
<dbReference type="PANTHER" id="PTHR34383">
    <property type="entry name" value="POLYPHOSPHATE:AMP PHOSPHOTRANSFERASE-RELATED"/>
    <property type="match status" value="1"/>
</dbReference>
<dbReference type="RefSeq" id="WP_205740777.1">
    <property type="nucleotide sequence ID" value="NZ_PYGE01000024.1"/>
</dbReference>
<sequence>MPKKATNPAEKRTWSQLLRVDPDHLELSALDTRATPGFDGGKSDGRAALQALEPAIDELQERLYAHGRTGGHRRLLLVLQGMDTSGKGGTMRKTVGLMDPQGVSIRAFGAPTPEERRRGFLWRIRQALPRPGQVGVFDRSHYEDVLAARVRKLSTPDVIERRYAAINAFEAELVESGCSVLKVMLHISRAEQKERLGERLENPEKHWKYAPSDLADRALWDEYQHAYELALSRCHTDAAPWHVVPADRKWYRNLAVAHLVVDRLRAMDLDWPPADFDVAAERAKLRAS</sequence>
<evidence type="ECO:0000313" key="5">
    <source>
        <dbReference type="Proteomes" id="UP000243528"/>
    </source>
</evidence>